<dbReference type="Proteomes" id="UP000243232">
    <property type="component" value="Chromosome I"/>
</dbReference>
<dbReference type="STRING" id="364197.SAMN05216296_1279"/>
<reference evidence="2" key="1">
    <citation type="submission" date="2016-10" db="EMBL/GenBank/DDBJ databases">
        <authorList>
            <person name="Varghese N."/>
            <person name="Submissions S."/>
        </authorList>
    </citation>
    <scope>NUCLEOTIDE SEQUENCE [LARGE SCALE GENOMIC DNA]</scope>
    <source>
        <strain evidence="2">DSM 17875</strain>
    </source>
</reference>
<dbReference type="InterPro" id="IPR024532">
    <property type="entry name" value="DUF3830"/>
</dbReference>
<proteinExistence type="predicted"/>
<evidence type="ECO:0000313" key="1">
    <source>
        <dbReference type="EMBL" id="SDU01707.1"/>
    </source>
</evidence>
<dbReference type="AlphaFoldDB" id="A0A1H2F2Z9"/>
<dbReference type="Gene3D" id="2.40.100.20">
    <property type="match status" value="1"/>
</dbReference>
<organism evidence="1 2">
    <name type="scientific">Pseudomonas pohangensis</name>
    <dbReference type="NCBI Taxonomy" id="364197"/>
    <lineage>
        <taxon>Bacteria</taxon>
        <taxon>Pseudomonadati</taxon>
        <taxon>Pseudomonadota</taxon>
        <taxon>Gammaproteobacteria</taxon>
        <taxon>Pseudomonadales</taxon>
        <taxon>Pseudomonadaceae</taxon>
        <taxon>Pseudomonas</taxon>
    </lineage>
</organism>
<dbReference type="Pfam" id="PF12903">
    <property type="entry name" value="DUF3830"/>
    <property type="match status" value="1"/>
</dbReference>
<accession>A0A1H2F2Z9</accession>
<dbReference type="EMBL" id="LT629785">
    <property type="protein sequence ID" value="SDU01707.1"/>
    <property type="molecule type" value="Genomic_DNA"/>
</dbReference>
<evidence type="ECO:0000313" key="2">
    <source>
        <dbReference type="Proteomes" id="UP000243232"/>
    </source>
</evidence>
<keyword evidence="2" id="KW-1185">Reference proteome</keyword>
<dbReference type="RefSeq" id="WP_090198765.1">
    <property type="nucleotide sequence ID" value="NZ_LT629785.1"/>
</dbReference>
<protein>
    <recommendedName>
        <fullName evidence="3">Cyclophilin-like superfamily protein</fullName>
    </recommendedName>
</protein>
<name>A0A1H2F2Z9_9PSED</name>
<dbReference type="OrthoDB" id="5518270at2"/>
<gene>
    <name evidence="1" type="ORF">SAMN05216296_1279</name>
</gene>
<evidence type="ECO:0008006" key="3">
    <source>
        <dbReference type="Google" id="ProtNLM"/>
    </source>
</evidence>
<sequence length="133" mass="14637">MIIEIAGHAFTAVFEERKSPKTCAIFRKAMPFAGEIVHVRWSGEGVWIPLGDRDFAVEYEDATSYPAPGQILLYPKGKSETEILIAYGCVRFASKAGTLAGNHFATITSDLDKLREIGVATLWEGKKSILFKA</sequence>